<dbReference type="InterPro" id="IPR029787">
    <property type="entry name" value="Nucleotide_cyclase"/>
</dbReference>
<dbReference type="PROSITE" id="PS50883">
    <property type="entry name" value="EAL"/>
    <property type="match status" value="1"/>
</dbReference>
<dbReference type="SUPFAM" id="SSF55073">
    <property type="entry name" value="Nucleotide cyclase"/>
    <property type="match status" value="1"/>
</dbReference>
<organism evidence="5 6">
    <name type="scientific">Pseudoalteromonas phenolica</name>
    <dbReference type="NCBI Taxonomy" id="161398"/>
    <lineage>
        <taxon>Bacteria</taxon>
        <taxon>Pseudomonadati</taxon>
        <taxon>Pseudomonadota</taxon>
        <taxon>Gammaproteobacteria</taxon>
        <taxon>Alteromonadales</taxon>
        <taxon>Pseudoalteromonadaceae</taxon>
        <taxon>Pseudoalteromonas</taxon>
    </lineage>
</organism>
<dbReference type="STRING" id="161398.PP2015_2952"/>
<evidence type="ECO:0000313" key="6">
    <source>
        <dbReference type="Proteomes" id="UP000061457"/>
    </source>
</evidence>
<feature type="transmembrane region" description="Helical" evidence="1">
    <location>
        <begin position="263"/>
        <end position="286"/>
    </location>
</feature>
<evidence type="ECO:0000313" key="5">
    <source>
        <dbReference type="EMBL" id="ALO43435.1"/>
    </source>
</evidence>
<dbReference type="Gene3D" id="6.10.340.10">
    <property type="match status" value="1"/>
</dbReference>
<dbReference type="SMART" id="SM00304">
    <property type="entry name" value="HAMP"/>
    <property type="match status" value="1"/>
</dbReference>
<dbReference type="InterPro" id="IPR001633">
    <property type="entry name" value="EAL_dom"/>
</dbReference>
<dbReference type="InterPro" id="IPR043128">
    <property type="entry name" value="Rev_trsase/Diguanyl_cyclase"/>
</dbReference>
<dbReference type="Gene3D" id="3.30.70.270">
    <property type="match status" value="1"/>
</dbReference>
<dbReference type="CDD" id="cd06225">
    <property type="entry name" value="HAMP"/>
    <property type="match status" value="1"/>
</dbReference>
<dbReference type="CDD" id="cd01948">
    <property type="entry name" value="EAL"/>
    <property type="match status" value="1"/>
</dbReference>
<dbReference type="InterPro" id="IPR000160">
    <property type="entry name" value="GGDEF_dom"/>
</dbReference>
<dbReference type="NCBIfam" id="TIGR00254">
    <property type="entry name" value="GGDEF"/>
    <property type="match status" value="1"/>
</dbReference>
<dbReference type="RefSeq" id="WP_058031092.1">
    <property type="nucleotide sequence ID" value="NZ_CP013187.1"/>
</dbReference>
<keyword evidence="1" id="KW-0812">Transmembrane</keyword>
<feature type="domain" description="HAMP" evidence="3">
    <location>
        <begin position="287"/>
        <end position="340"/>
    </location>
</feature>
<dbReference type="SMART" id="SM00052">
    <property type="entry name" value="EAL"/>
    <property type="match status" value="1"/>
</dbReference>
<feature type="domain" description="GGDEF" evidence="4">
    <location>
        <begin position="372"/>
        <end position="504"/>
    </location>
</feature>
<proteinExistence type="predicted"/>
<dbReference type="OrthoDB" id="9815730at2"/>
<dbReference type="PROSITE" id="PS50887">
    <property type="entry name" value="GGDEF"/>
    <property type="match status" value="1"/>
</dbReference>
<dbReference type="PATRIC" id="fig|161398.10.peg.3010"/>
<keyword evidence="6" id="KW-1185">Reference proteome</keyword>
<dbReference type="PANTHER" id="PTHR33121">
    <property type="entry name" value="CYCLIC DI-GMP PHOSPHODIESTERASE PDEF"/>
    <property type="match status" value="1"/>
</dbReference>
<dbReference type="InterPro" id="IPR029150">
    <property type="entry name" value="dCache_3"/>
</dbReference>
<dbReference type="Pfam" id="PF00990">
    <property type="entry name" value="GGDEF"/>
    <property type="match status" value="1"/>
</dbReference>
<dbReference type="Pfam" id="PF00563">
    <property type="entry name" value="EAL"/>
    <property type="match status" value="1"/>
</dbReference>
<dbReference type="InterPro" id="IPR003660">
    <property type="entry name" value="HAMP_dom"/>
</dbReference>
<feature type="domain" description="EAL" evidence="2">
    <location>
        <begin position="513"/>
        <end position="768"/>
    </location>
</feature>
<dbReference type="InterPro" id="IPR050706">
    <property type="entry name" value="Cyclic-di-GMP_PDE-like"/>
</dbReference>
<evidence type="ECO:0000259" key="3">
    <source>
        <dbReference type="PROSITE" id="PS50885"/>
    </source>
</evidence>
<name>A0A0S2K532_9GAMM</name>
<dbReference type="SMART" id="SM00267">
    <property type="entry name" value="GGDEF"/>
    <property type="match status" value="1"/>
</dbReference>
<dbReference type="Gene3D" id="3.20.20.450">
    <property type="entry name" value="EAL domain"/>
    <property type="match status" value="1"/>
</dbReference>
<sequence>MSTTLKQRIILLCVGLVLLTAITSLVSFWWSTNQYNDKQVQQGIKVAQNVYQQYLKAKERLLVTASTVLTADFGFKQAVASRDQDTIQSALFNHSNRIDADLMLLMDLKGNVIASNKEGLVLPKNSQTLMRKLLSNGKESTFIVIGDQLYQTIILPVKAPRTIALSVVGFAVNETIAKELKELTGVEMSFISHATGLKASSIELPNEQSDLLAFIHGQTTTRWLSDYPVFISAEVPLPALSSNPISVILSANLTEQYDEFDQLVLSIILLSCGTIVLGFLTSGFLANNLTTPLQHLTEMAKRFSKGDYSAGLTDHSPSKEICELVDAFQEMGEDIQAREKQIRFQAQHDHLTGFYNRSAALERLSKKLKSNPTLYLIAIDIRGLRHINDKLGPRVGDDCIRAVAKRIEEVTKDSNGLHARIGGDEFLVVMEPTVGSTVEACVAKLNQALVKSYMIRNLDISLRFSMGVVIYPEQADNPEDLVRRTLIAVDTAAQDSHEIYYYQDGEDEEHLARLKLIDELKQALTNDDGQLFMAYQPKLNLKTQQIDKVEALIRWHKPDGQWVSPELFIDLAEQSGLIVDLTQWVVSTVVKQVAEWQQQGISMKAAINVSAQDIAHDDFFPHLEAELSRFKVPPALITVELTERDMIENEEKGIAALKALKALGVMISLDDYGVGQTSLGRLKMLPIDELKLDKVFILKLDESQQDQHIVQSTITLGHQLGFSVVAEGVENLASLNLLDQMQCDYAQGYYLSKPLPSAEFLNWLGDYHQAG</sequence>
<keyword evidence="1" id="KW-0472">Membrane</keyword>
<evidence type="ECO:0000256" key="1">
    <source>
        <dbReference type="SAM" id="Phobius"/>
    </source>
</evidence>
<reference evidence="5 6" key="1">
    <citation type="submission" date="2015-11" db="EMBL/GenBank/DDBJ databases">
        <authorList>
            <person name="Zhang Y."/>
            <person name="Guo Z."/>
        </authorList>
    </citation>
    <scope>NUCLEOTIDE SEQUENCE [LARGE SCALE GENOMIC DNA]</scope>
    <source>
        <strain evidence="5 6">KCTC 12086</strain>
    </source>
</reference>
<protein>
    <submittedName>
        <fullName evidence="5">HAMP domain/GGDEF domain/EAL domain-containing protein</fullName>
    </submittedName>
</protein>
<dbReference type="GO" id="GO:0016020">
    <property type="term" value="C:membrane"/>
    <property type="evidence" value="ECO:0007669"/>
    <property type="project" value="InterPro"/>
</dbReference>
<dbReference type="GO" id="GO:0007165">
    <property type="term" value="P:signal transduction"/>
    <property type="evidence" value="ECO:0007669"/>
    <property type="project" value="InterPro"/>
</dbReference>
<dbReference type="InterPro" id="IPR035919">
    <property type="entry name" value="EAL_sf"/>
</dbReference>
<dbReference type="EMBL" id="CP013187">
    <property type="protein sequence ID" value="ALO43435.1"/>
    <property type="molecule type" value="Genomic_DNA"/>
</dbReference>
<dbReference type="Pfam" id="PF00672">
    <property type="entry name" value="HAMP"/>
    <property type="match status" value="1"/>
</dbReference>
<dbReference type="PANTHER" id="PTHR33121:SF70">
    <property type="entry name" value="SIGNALING PROTEIN YKOW"/>
    <property type="match status" value="1"/>
</dbReference>
<feature type="transmembrane region" description="Helical" evidence="1">
    <location>
        <begin position="9"/>
        <end position="30"/>
    </location>
</feature>
<dbReference type="GO" id="GO:0071111">
    <property type="term" value="F:cyclic-guanylate-specific phosphodiesterase activity"/>
    <property type="evidence" value="ECO:0007669"/>
    <property type="project" value="InterPro"/>
</dbReference>
<dbReference type="PROSITE" id="PS50885">
    <property type="entry name" value="HAMP"/>
    <property type="match status" value="1"/>
</dbReference>
<evidence type="ECO:0000259" key="2">
    <source>
        <dbReference type="PROSITE" id="PS50883"/>
    </source>
</evidence>
<dbReference type="SUPFAM" id="SSF158472">
    <property type="entry name" value="HAMP domain-like"/>
    <property type="match status" value="1"/>
</dbReference>
<dbReference type="KEGG" id="pphe:PP2015_2952"/>
<keyword evidence="1" id="KW-1133">Transmembrane helix</keyword>
<evidence type="ECO:0000259" key="4">
    <source>
        <dbReference type="PROSITE" id="PS50887"/>
    </source>
</evidence>
<dbReference type="Pfam" id="PF14827">
    <property type="entry name" value="dCache_3"/>
    <property type="match status" value="1"/>
</dbReference>
<gene>
    <name evidence="5" type="ORF">PP2015_2952</name>
</gene>
<accession>A0A0S2K532</accession>
<dbReference type="CDD" id="cd01949">
    <property type="entry name" value="GGDEF"/>
    <property type="match status" value="1"/>
</dbReference>
<dbReference type="SUPFAM" id="SSF141868">
    <property type="entry name" value="EAL domain-like"/>
    <property type="match status" value="1"/>
</dbReference>
<dbReference type="Proteomes" id="UP000061457">
    <property type="component" value="Chromosome I"/>
</dbReference>
<dbReference type="AlphaFoldDB" id="A0A0S2K532"/>